<dbReference type="InterPro" id="IPR001660">
    <property type="entry name" value="SAM"/>
</dbReference>
<reference evidence="2" key="1">
    <citation type="journal article" date="2019" name="MBio">
        <title>Virus Genomes from Deep Sea Sediments Expand the Ocean Megavirome and Support Independent Origins of Viral Gigantism.</title>
        <authorList>
            <person name="Backstrom D."/>
            <person name="Yutin N."/>
            <person name="Jorgensen S.L."/>
            <person name="Dharamshi J."/>
            <person name="Homa F."/>
            <person name="Zaremba-Niedwiedzka K."/>
            <person name="Spang A."/>
            <person name="Wolf Y.I."/>
            <person name="Koonin E.V."/>
            <person name="Ettema T.J."/>
        </authorList>
    </citation>
    <scope>NUCLEOTIDE SEQUENCE</scope>
</reference>
<accession>A0A481Z9A2</accession>
<organism evidence="2">
    <name type="scientific">Pithovirus LCPAC304</name>
    <dbReference type="NCBI Taxonomy" id="2506594"/>
    <lineage>
        <taxon>Viruses</taxon>
        <taxon>Pithoviruses</taxon>
    </lineage>
</organism>
<dbReference type="SUPFAM" id="SSF47769">
    <property type="entry name" value="SAM/Pointed domain"/>
    <property type="match status" value="1"/>
</dbReference>
<dbReference type="Gene3D" id="1.10.150.50">
    <property type="entry name" value="Transcription Factor, Ets-1"/>
    <property type="match status" value="1"/>
</dbReference>
<evidence type="ECO:0000313" key="2">
    <source>
        <dbReference type="EMBL" id="QBK91710.1"/>
    </source>
</evidence>
<proteinExistence type="predicted"/>
<dbReference type="InterPro" id="IPR013761">
    <property type="entry name" value="SAM/pointed_sf"/>
</dbReference>
<name>A0A481Z9A2_9VIRU</name>
<dbReference type="SMART" id="SM00454">
    <property type="entry name" value="SAM"/>
    <property type="match status" value="1"/>
</dbReference>
<sequence length="200" mass="22530">MIFRDITLTLEGNELYLSNGSVDIEVSKMLCNLVQKVETQQKVLLDALENQDAHRGNRMIFRIMKHDETEDLYLKSLTIKPLLTAPTPSLLPISTSSSTATILPISTLSISTEEDVAVENSQEKSIYLTLPSKWSIRDVGCWLHAIGFGEYADKFDEEAICGLSLFLLKTEDFTCLGIEKIGHRIQLQTKIKKLCNMYSL</sequence>
<protein>
    <submittedName>
        <fullName evidence="2">SAM domain sterile alpha motif protein</fullName>
    </submittedName>
</protein>
<dbReference type="PROSITE" id="PS50105">
    <property type="entry name" value="SAM_DOMAIN"/>
    <property type="match status" value="1"/>
</dbReference>
<feature type="domain" description="SAM" evidence="1">
    <location>
        <begin position="134"/>
        <end position="197"/>
    </location>
</feature>
<gene>
    <name evidence="2" type="ORF">LCPAC304_00360</name>
</gene>
<evidence type="ECO:0000259" key="1">
    <source>
        <dbReference type="PROSITE" id="PS50105"/>
    </source>
</evidence>
<dbReference type="EMBL" id="MK500565">
    <property type="protein sequence ID" value="QBK91710.1"/>
    <property type="molecule type" value="Genomic_DNA"/>
</dbReference>
<dbReference type="Pfam" id="PF00536">
    <property type="entry name" value="SAM_1"/>
    <property type="match status" value="1"/>
</dbReference>